<evidence type="ECO:0000256" key="2">
    <source>
        <dbReference type="ARBA" id="ARBA00023125"/>
    </source>
</evidence>
<comment type="caution">
    <text evidence="5">The sequence shown here is derived from an EMBL/GenBank/DDBJ whole genome shotgun (WGS) entry which is preliminary data.</text>
</comment>
<evidence type="ECO:0000256" key="3">
    <source>
        <dbReference type="ARBA" id="ARBA00023163"/>
    </source>
</evidence>
<evidence type="ECO:0000256" key="1">
    <source>
        <dbReference type="ARBA" id="ARBA00023015"/>
    </source>
</evidence>
<dbReference type="InterPro" id="IPR028082">
    <property type="entry name" value="Peripla_BP_I"/>
</dbReference>
<dbReference type="Gene3D" id="3.40.50.2300">
    <property type="match status" value="2"/>
</dbReference>
<dbReference type="SUPFAM" id="SSF53822">
    <property type="entry name" value="Periplasmic binding protein-like I"/>
    <property type="match status" value="1"/>
</dbReference>
<reference evidence="6" key="1">
    <citation type="journal article" date="2019" name="Int. J. Syst. Evol. Microbiol.">
        <title>The Global Catalogue of Microorganisms (GCM) 10K type strain sequencing project: providing services to taxonomists for standard genome sequencing and annotation.</title>
        <authorList>
            <consortium name="The Broad Institute Genomics Platform"/>
            <consortium name="The Broad Institute Genome Sequencing Center for Infectious Disease"/>
            <person name="Wu L."/>
            <person name="Ma J."/>
        </authorList>
    </citation>
    <scope>NUCLEOTIDE SEQUENCE [LARGE SCALE GENOMIC DNA]</scope>
    <source>
        <strain evidence="6">KCTC 42143</strain>
    </source>
</reference>
<proteinExistence type="predicted"/>
<feature type="domain" description="HTH gntR-type" evidence="4">
    <location>
        <begin position="4"/>
        <end position="72"/>
    </location>
</feature>
<dbReference type="Gene3D" id="1.10.10.10">
    <property type="entry name" value="Winged helix-like DNA-binding domain superfamily/Winged helix DNA-binding domain"/>
    <property type="match status" value="1"/>
</dbReference>
<dbReference type="SUPFAM" id="SSF46785">
    <property type="entry name" value="Winged helix' DNA-binding domain"/>
    <property type="match status" value="1"/>
</dbReference>
<name>A0ABW4NQY1_9LACT</name>
<dbReference type="PANTHER" id="PTHR30146">
    <property type="entry name" value="LACI-RELATED TRANSCRIPTIONAL REPRESSOR"/>
    <property type="match status" value="1"/>
</dbReference>
<protein>
    <submittedName>
        <fullName evidence="5">GntR family transcriptional regulator</fullName>
    </submittedName>
</protein>
<dbReference type="PANTHER" id="PTHR30146:SF109">
    <property type="entry name" value="HTH-TYPE TRANSCRIPTIONAL REGULATOR GALS"/>
    <property type="match status" value="1"/>
</dbReference>
<organism evidence="5 6">
    <name type="scientific">Carnobacterium antarcticum</name>
    <dbReference type="NCBI Taxonomy" id="2126436"/>
    <lineage>
        <taxon>Bacteria</taxon>
        <taxon>Bacillati</taxon>
        <taxon>Bacillota</taxon>
        <taxon>Bacilli</taxon>
        <taxon>Lactobacillales</taxon>
        <taxon>Carnobacteriaceae</taxon>
        <taxon>Carnobacterium</taxon>
    </lineage>
</organism>
<dbReference type="InterPro" id="IPR036388">
    <property type="entry name" value="WH-like_DNA-bd_sf"/>
</dbReference>
<dbReference type="InterPro" id="IPR036390">
    <property type="entry name" value="WH_DNA-bd_sf"/>
</dbReference>
<dbReference type="CDD" id="cd06267">
    <property type="entry name" value="PBP1_LacI_sugar_binding-like"/>
    <property type="match status" value="1"/>
</dbReference>
<dbReference type="Proteomes" id="UP001597285">
    <property type="component" value="Unassembled WGS sequence"/>
</dbReference>
<dbReference type="InterPro" id="IPR046335">
    <property type="entry name" value="LacI/GalR-like_sensor"/>
</dbReference>
<keyword evidence="1" id="KW-0805">Transcription regulation</keyword>
<dbReference type="CDD" id="cd07377">
    <property type="entry name" value="WHTH_GntR"/>
    <property type="match status" value="1"/>
</dbReference>
<sequence length="366" mass="41637">MKKEPLYKVIYDSLKTKILNGTFPFNSQLPTEKELSDQYKVSRITSKRALNDLAEEGYIKRISGKGSFVILEKQPLAKTFNITLLLPFFKNAGLEQYVQGISDCLKSTPFQLTIHYTQEDPLKQRQLIHSLSKETCDGLILYPDFPSTLVDLVYNLYLDDLPIVLLDKELVGLPVPVISSANFQGGYEATVYAIRQGHKKILFFSLASLLENTAVKNRYLGYLKALHEYNFKLDIGPYLNDRPLTMDQNQLIQSFLETTKKQGYTCIFVEHDVLAMELISTAANMGWDIPTDMSFIGFDDISLARMITPKLTTVKQDFYQIGYTATEVLLSMIADSAKKDTLRSIEVSAKLRVRESVQTKYEAKRD</sequence>
<dbReference type="Pfam" id="PF13377">
    <property type="entry name" value="Peripla_BP_3"/>
    <property type="match status" value="1"/>
</dbReference>
<dbReference type="RefSeq" id="WP_058918742.1">
    <property type="nucleotide sequence ID" value="NZ_JBHSQC010000002.1"/>
</dbReference>
<dbReference type="SMART" id="SM00345">
    <property type="entry name" value="HTH_GNTR"/>
    <property type="match status" value="1"/>
</dbReference>
<dbReference type="PRINTS" id="PR00035">
    <property type="entry name" value="HTHGNTR"/>
</dbReference>
<keyword evidence="6" id="KW-1185">Reference proteome</keyword>
<evidence type="ECO:0000313" key="6">
    <source>
        <dbReference type="Proteomes" id="UP001597285"/>
    </source>
</evidence>
<accession>A0ABW4NQY1</accession>
<dbReference type="PROSITE" id="PS50949">
    <property type="entry name" value="HTH_GNTR"/>
    <property type="match status" value="1"/>
</dbReference>
<dbReference type="Pfam" id="PF00392">
    <property type="entry name" value="GntR"/>
    <property type="match status" value="1"/>
</dbReference>
<evidence type="ECO:0000313" key="5">
    <source>
        <dbReference type="EMBL" id="MFD1800499.1"/>
    </source>
</evidence>
<evidence type="ECO:0000259" key="4">
    <source>
        <dbReference type="PROSITE" id="PS50949"/>
    </source>
</evidence>
<dbReference type="EMBL" id="JBHUFF010000022">
    <property type="protein sequence ID" value="MFD1800499.1"/>
    <property type="molecule type" value="Genomic_DNA"/>
</dbReference>
<gene>
    <name evidence="5" type="ORF">ACFSBK_11630</name>
</gene>
<keyword evidence="2" id="KW-0238">DNA-binding</keyword>
<keyword evidence="3" id="KW-0804">Transcription</keyword>
<dbReference type="InterPro" id="IPR000524">
    <property type="entry name" value="Tscrpt_reg_HTH_GntR"/>
</dbReference>